<evidence type="ECO:0000256" key="2">
    <source>
        <dbReference type="SAM" id="MobiDB-lite"/>
    </source>
</evidence>
<evidence type="ECO:0008006" key="5">
    <source>
        <dbReference type="Google" id="ProtNLM"/>
    </source>
</evidence>
<dbReference type="Gene3D" id="1.10.443.10">
    <property type="entry name" value="Intergrase catalytic core"/>
    <property type="match status" value="1"/>
</dbReference>
<evidence type="ECO:0000313" key="4">
    <source>
        <dbReference type="Proteomes" id="UP000194761"/>
    </source>
</evidence>
<accession>A0A243RX29</accession>
<dbReference type="Proteomes" id="UP000194761">
    <property type="component" value="Unassembled WGS sequence"/>
</dbReference>
<reference evidence="3 4" key="1">
    <citation type="submission" date="2017-05" db="EMBL/GenBank/DDBJ databases">
        <title>Biotechnological potential of actinobacteria isolated from South African environments.</title>
        <authorList>
            <person name="Le Roes-Hill M."/>
            <person name="Prins A."/>
            <person name="Durrell K.A."/>
        </authorList>
    </citation>
    <scope>NUCLEOTIDE SEQUENCE [LARGE SCALE GENOMIC DNA]</scope>
    <source>
        <strain evidence="3">M26</strain>
    </source>
</reference>
<dbReference type="SUPFAM" id="SSF56349">
    <property type="entry name" value="DNA breaking-rejoining enzymes"/>
    <property type="match status" value="1"/>
</dbReference>
<dbReference type="RefSeq" id="WP_086567099.1">
    <property type="nucleotide sequence ID" value="NZ_NGFP01000004.1"/>
</dbReference>
<proteinExistence type="predicted"/>
<dbReference type="EMBL" id="NGFP01000004">
    <property type="protein sequence ID" value="OUC99758.1"/>
    <property type="molecule type" value="Genomic_DNA"/>
</dbReference>
<organism evidence="3 4">
    <name type="scientific">Streptosporangium minutum</name>
    <dbReference type="NCBI Taxonomy" id="569862"/>
    <lineage>
        <taxon>Bacteria</taxon>
        <taxon>Bacillati</taxon>
        <taxon>Actinomycetota</taxon>
        <taxon>Actinomycetes</taxon>
        <taxon>Streptosporangiales</taxon>
        <taxon>Streptosporangiaceae</taxon>
        <taxon>Streptosporangium</taxon>
    </lineage>
</organism>
<feature type="region of interest" description="Disordered" evidence="2">
    <location>
        <begin position="1"/>
        <end position="37"/>
    </location>
</feature>
<dbReference type="InterPro" id="IPR011010">
    <property type="entry name" value="DNA_brk_join_enz"/>
</dbReference>
<dbReference type="GO" id="GO:0003677">
    <property type="term" value="F:DNA binding"/>
    <property type="evidence" value="ECO:0007669"/>
    <property type="project" value="InterPro"/>
</dbReference>
<dbReference type="AlphaFoldDB" id="A0A243RX29"/>
<protein>
    <recommendedName>
        <fullName evidence="5">Tyr recombinase domain-containing protein</fullName>
    </recommendedName>
</protein>
<feature type="region of interest" description="Disordered" evidence="2">
    <location>
        <begin position="60"/>
        <end position="80"/>
    </location>
</feature>
<dbReference type="InterPro" id="IPR013762">
    <property type="entry name" value="Integrase-like_cat_sf"/>
</dbReference>
<evidence type="ECO:0000256" key="1">
    <source>
        <dbReference type="ARBA" id="ARBA00023172"/>
    </source>
</evidence>
<comment type="caution">
    <text evidence="3">The sequence shown here is derived from an EMBL/GenBank/DDBJ whole genome shotgun (WGS) entry which is preliminary data.</text>
</comment>
<keyword evidence="4" id="KW-1185">Reference proteome</keyword>
<dbReference type="GO" id="GO:0015074">
    <property type="term" value="P:DNA integration"/>
    <property type="evidence" value="ECO:0007669"/>
    <property type="project" value="InterPro"/>
</dbReference>
<keyword evidence="1" id="KW-0233">DNA recombination</keyword>
<gene>
    <name evidence="3" type="ORF">CA984_01575</name>
</gene>
<sequence length="80" mass="8877">MRVNQADATESGVHHTSNAGASIRELMERMGHSSTRAAMIYQHSTDERQREVARKLDDLARGALAKGSGTQRARERKKAE</sequence>
<name>A0A243RX29_9ACTN</name>
<evidence type="ECO:0000313" key="3">
    <source>
        <dbReference type="EMBL" id="OUC99758.1"/>
    </source>
</evidence>
<dbReference type="GO" id="GO:0006310">
    <property type="term" value="P:DNA recombination"/>
    <property type="evidence" value="ECO:0007669"/>
    <property type="project" value="UniProtKB-KW"/>
</dbReference>